<proteinExistence type="predicted"/>
<organism evidence="1 2">
    <name type="scientific">Brucella tritici</name>
    <dbReference type="NCBI Taxonomy" id="94626"/>
    <lineage>
        <taxon>Bacteria</taxon>
        <taxon>Pseudomonadati</taxon>
        <taxon>Pseudomonadota</taxon>
        <taxon>Alphaproteobacteria</taxon>
        <taxon>Hyphomicrobiales</taxon>
        <taxon>Brucellaceae</taxon>
        <taxon>Brucella/Ochrobactrum group</taxon>
        <taxon>Brucella</taxon>
    </lineage>
</organism>
<protein>
    <submittedName>
        <fullName evidence="1">Uncharacterized protein</fullName>
    </submittedName>
</protein>
<dbReference type="EMBL" id="JAAXZB010000001">
    <property type="protein sequence ID" value="NKW09941.1"/>
    <property type="molecule type" value="Genomic_DNA"/>
</dbReference>
<name>A0A7X6FQ78_9HYPH</name>
<comment type="caution">
    <text evidence="1">The sequence shown here is derived from an EMBL/GenBank/DDBJ whole genome shotgun (WGS) entry which is preliminary data.</text>
</comment>
<dbReference type="AlphaFoldDB" id="A0A7X6FQ78"/>
<reference evidence="1 2" key="1">
    <citation type="submission" date="2020-04" db="EMBL/GenBank/DDBJ databases">
        <title>Whole genome sequencing of clinical and environmental type strains of Ochrobactrum.</title>
        <authorList>
            <person name="Dharne M."/>
        </authorList>
    </citation>
    <scope>NUCLEOTIDE SEQUENCE [LARGE SCALE GENOMIC DNA]</scope>
    <source>
        <strain evidence="1 2">DSM 13340</strain>
    </source>
</reference>
<dbReference type="Proteomes" id="UP000558475">
    <property type="component" value="Unassembled WGS sequence"/>
</dbReference>
<sequence length="82" mass="8821">MLEHYDEVNHDLACSILTGSGYGTETAATAVTDEVQADGSIRRVFTWTLGTAVTSWKRKTTYSTTSPLAIFLVSAATSVSYP</sequence>
<accession>A0A7X6FQ78</accession>
<gene>
    <name evidence="1" type="ORF">HGG76_11560</name>
</gene>
<evidence type="ECO:0000313" key="2">
    <source>
        <dbReference type="Proteomes" id="UP000558475"/>
    </source>
</evidence>
<evidence type="ECO:0000313" key="1">
    <source>
        <dbReference type="EMBL" id="NKW09941.1"/>
    </source>
</evidence>